<gene>
    <name evidence="2" type="ORF">EXIGLDRAFT_783440</name>
</gene>
<protein>
    <submittedName>
        <fullName evidence="2">Uncharacterized protein</fullName>
    </submittedName>
</protein>
<evidence type="ECO:0000256" key="1">
    <source>
        <dbReference type="SAM" id="MobiDB-lite"/>
    </source>
</evidence>
<feature type="compositionally biased region" description="Basic and acidic residues" evidence="1">
    <location>
        <begin position="40"/>
        <end position="49"/>
    </location>
</feature>
<name>A0A166N1Y7_EXIGL</name>
<dbReference type="InParanoid" id="A0A166N1Y7"/>
<accession>A0A166N1Y7</accession>
<proteinExistence type="predicted"/>
<evidence type="ECO:0000313" key="3">
    <source>
        <dbReference type="Proteomes" id="UP000077266"/>
    </source>
</evidence>
<dbReference type="EMBL" id="KV426799">
    <property type="protein sequence ID" value="KZV78664.1"/>
    <property type="molecule type" value="Genomic_DNA"/>
</dbReference>
<feature type="compositionally biased region" description="Low complexity" evidence="1">
    <location>
        <begin position="64"/>
        <end position="75"/>
    </location>
</feature>
<dbReference type="Proteomes" id="UP000077266">
    <property type="component" value="Unassembled WGS sequence"/>
</dbReference>
<dbReference type="AlphaFoldDB" id="A0A166N1Y7"/>
<evidence type="ECO:0000313" key="2">
    <source>
        <dbReference type="EMBL" id="KZV78664.1"/>
    </source>
</evidence>
<organism evidence="2 3">
    <name type="scientific">Exidia glandulosa HHB12029</name>
    <dbReference type="NCBI Taxonomy" id="1314781"/>
    <lineage>
        <taxon>Eukaryota</taxon>
        <taxon>Fungi</taxon>
        <taxon>Dikarya</taxon>
        <taxon>Basidiomycota</taxon>
        <taxon>Agaricomycotina</taxon>
        <taxon>Agaricomycetes</taxon>
        <taxon>Auriculariales</taxon>
        <taxon>Exidiaceae</taxon>
        <taxon>Exidia</taxon>
    </lineage>
</organism>
<feature type="compositionally biased region" description="Basic and acidic residues" evidence="1">
    <location>
        <begin position="1"/>
        <end position="12"/>
    </location>
</feature>
<keyword evidence="3" id="KW-1185">Reference proteome</keyword>
<sequence length="168" mass="18118">MESREVTRRADSSEGEAMVLDEAESAALSDLLGNESVGESVRDGLRADAVRTQNQPGEGDTPARRSSSTRSAASEAAREEKRRKAAHVLIRNFRFLSHPEAVAALRSRADDYVSTASWAADEKSKRSKPGMQGKSDASLRRIVEEMNAVTTVKQPTPHTAPADAVVNA</sequence>
<feature type="region of interest" description="Disordered" evidence="1">
    <location>
        <begin position="1"/>
        <end position="83"/>
    </location>
</feature>
<reference evidence="2 3" key="1">
    <citation type="journal article" date="2016" name="Mol. Biol. Evol.">
        <title>Comparative Genomics of Early-Diverging Mushroom-Forming Fungi Provides Insights into the Origins of Lignocellulose Decay Capabilities.</title>
        <authorList>
            <person name="Nagy L.G."/>
            <person name="Riley R."/>
            <person name="Tritt A."/>
            <person name="Adam C."/>
            <person name="Daum C."/>
            <person name="Floudas D."/>
            <person name="Sun H."/>
            <person name="Yadav J.S."/>
            <person name="Pangilinan J."/>
            <person name="Larsson K.H."/>
            <person name="Matsuura K."/>
            <person name="Barry K."/>
            <person name="Labutti K."/>
            <person name="Kuo R."/>
            <person name="Ohm R.A."/>
            <person name="Bhattacharya S.S."/>
            <person name="Shirouzu T."/>
            <person name="Yoshinaga Y."/>
            <person name="Martin F.M."/>
            <person name="Grigoriev I.V."/>
            <person name="Hibbett D.S."/>
        </authorList>
    </citation>
    <scope>NUCLEOTIDE SEQUENCE [LARGE SCALE GENOMIC DNA]</scope>
    <source>
        <strain evidence="2 3">HHB12029</strain>
    </source>
</reference>